<evidence type="ECO:0000256" key="8">
    <source>
        <dbReference type="ARBA" id="ARBA00023242"/>
    </source>
</evidence>
<dbReference type="SUPFAM" id="SSF57903">
    <property type="entry name" value="FYVE/PHD zinc finger"/>
    <property type="match status" value="2"/>
</dbReference>
<evidence type="ECO:0000256" key="3">
    <source>
        <dbReference type="ARBA" id="ARBA00022723"/>
    </source>
</evidence>
<feature type="domain" description="PHD-type" evidence="11">
    <location>
        <begin position="665"/>
        <end position="710"/>
    </location>
</feature>
<protein>
    <recommendedName>
        <fullName evidence="11">PHD-type domain-containing protein</fullName>
    </recommendedName>
</protein>
<keyword evidence="7" id="KW-0063">Aspartyl esterase</keyword>
<organism evidence="12 13">
    <name type="scientific">Brassica rapa subsp. trilocularis</name>
    <dbReference type="NCBI Taxonomy" id="1813537"/>
    <lineage>
        <taxon>Eukaryota</taxon>
        <taxon>Viridiplantae</taxon>
        <taxon>Streptophyta</taxon>
        <taxon>Embryophyta</taxon>
        <taxon>Tracheophyta</taxon>
        <taxon>Spermatophyta</taxon>
        <taxon>Magnoliopsida</taxon>
        <taxon>eudicotyledons</taxon>
        <taxon>Gunneridae</taxon>
        <taxon>Pentapetalae</taxon>
        <taxon>rosids</taxon>
        <taxon>malvids</taxon>
        <taxon>Brassicales</taxon>
        <taxon>Brassicaceae</taxon>
        <taxon>Brassiceae</taxon>
        <taxon>Brassica</taxon>
    </lineage>
</organism>
<dbReference type="Pfam" id="PF16135">
    <property type="entry name" value="TDBD"/>
    <property type="match status" value="2"/>
</dbReference>
<evidence type="ECO:0000256" key="5">
    <source>
        <dbReference type="ARBA" id="ARBA00022801"/>
    </source>
</evidence>
<dbReference type="SUPFAM" id="SSF51126">
    <property type="entry name" value="Pectin lyase-like"/>
    <property type="match status" value="1"/>
</dbReference>
<dbReference type="InterPro" id="IPR011050">
    <property type="entry name" value="Pectin_lyase_fold/virulence"/>
</dbReference>
<feature type="active site" evidence="10">
    <location>
        <position position="1174"/>
    </location>
</feature>
<evidence type="ECO:0000256" key="9">
    <source>
        <dbReference type="PROSITE-ProRule" id="PRU00146"/>
    </source>
</evidence>
<feature type="non-terminal residue" evidence="12">
    <location>
        <position position="1"/>
    </location>
</feature>
<name>A0ABQ7MW64_BRACM</name>
<dbReference type="InterPro" id="IPR001965">
    <property type="entry name" value="Znf_PHD"/>
</dbReference>
<dbReference type="InterPro" id="IPR056511">
    <property type="entry name" value="IDM1_C"/>
</dbReference>
<keyword evidence="5" id="KW-0378">Hydrolase</keyword>
<dbReference type="SMART" id="SM00249">
    <property type="entry name" value="PHD"/>
    <property type="match status" value="2"/>
</dbReference>
<evidence type="ECO:0000256" key="10">
    <source>
        <dbReference type="PROSITE-ProRule" id="PRU10040"/>
    </source>
</evidence>
<dbReference type="InterPro" id="IPR013083">
    <property type="entry name" value="Znf_RING/FYVE/PHD"/>
</dbReference>
<evidence type="ECO:0000256" key="1">
    <source>
        <dbReference type="ARBA" id="ARBA00004123"/>
    </source>
</evidence>
<keyword evidence="6" id="KW-0862">Zinc</keyword>
<dbReference type="EMBL" id="JADBGQ010000004">
    <property type="protein sequence ID" value="KAG5402086.1"/>
    <property type="molecule type" value="Genomic_DNA"/>
</dbReference>
<dbReference type="InterPro" id="IPR033131">
    <property type="entry name" value="Pectinesterase_Asp_AS"/>
</dbReference>
<dbReference type="Gene3D" id="3.30.40.10">
    <property type="entry name" value="Zinc/RING finger domain, C3HC4 (zinc finger)"/>
    <property type="match status" value="2"/>
</dbReference>
<dbReference type="InterPro" id="IPR012334">
    <property type="entry name" value="Pectin_lyas_fold"/>
</dbReference>
<dbReference type="Pfam" id="PF23209">
    <property type="entry name" value="IDM1_C"/>
    <property type="match status" value="1"/>
</dbReference>
<dbReference type="PROSITE" id="PS01359">
    <property type="entry name" value="ZF_PHD_1"/>
    <property type="match status" value="1"/>
</dbReference>
<evidence type="ECO:0000256" key="2">
    <source>
        <dbReference type="ARBA" id="ARBA00005184"/>
    </source>
</evidence>
<dbReference type="PROSITE" id="PS50016">
    <property type="entry name" value="ZF_PHD_2"/>
    <property type="match status" value="1"/>
</dbReference>
<keyword evidence="4 9" id="KW-0863">Zinc-finger</keyword>
<dbReference type="CDD" id="cd15539">
    <property type="entry name" value="PHD1_AIRE"/>
    <property type="match status" value="1"/>
</dbReference>
<gene>
    <name evidence="12" type="primary">A04p033700.1_BraROA</name>
    <name evidence="12" type="ORF">IGI04_016693</name>
</gene>
<keyword evidence="3" id="KW-0479">Metal-binding</keyword>
<comment type="caution">
    <text evidence="12">The sequence shown here is derived from an EMBL/GenBank/DDBJ whole genome shotgun (WGS) entry which is preliminary data.</text>
</comment>
<dbReference type="InterPro" id="IPR019787">
    <property type="entry name" value="Znf_PHD-finger"/>
</dbReference>
<comment type="subcellular location">
    <subcellularLocation>
        <location evidence="1">Nucleus</location>
    </subcellularLocation>
</comment>
<accession>A0ABQ7MW64</accession>
<evidence type="ECO:0000256" key="4">
    <source>
        <dbReference type="ARBA" id="ARBA00022771"/>
    </source>
</evidence>
<sequence length="1313" mass="144992">SPIRADSFAMKEEFAPGGGGEISSVKRMALDGGERSGISCKRIKTTLVNGFIVYTRTRRTKLNKVNEEDELKPTDEVAINDPIAESSCVNNTVVESFVERTAEEERLVTGSLAETNISESSCVKNTVVERSVERTAEEERLVTGSLAETNITESSCVKNTVVESFVERTAKDERLVTGSLAEIMADDKFKEVDTESGSGCSLVDVVIDDIQFEELLHEAIPVEILPEGSLDFEVAKDRTMGKRYLASKANRHGSLKRTKQMYKSLLRLKKVNNVVSKDAEVLAGSELDSEGLDEQNRSMSLAGISNVVVRKRPDTVRELFETGILDGVSVVYTGTAQSQGFGLRGIITDGGILCSCSSCDWANVVTTSQFEIHANKQYKRASQYICFENGKSLLDVLKICRNAPLHSLRAKVLDAVDSASKEKCFTCKRCKGVCPLSSLGHRGLLCLSCSEIENSQSSPTATWTPTSAPACITSLAKSRWKITRKRSESTLKSPLSISSLGNSTQEITRKALRQALVGKALSASTNISSHNKCRSEFNMLAHHSVTPKALKSVPLSVSSKKRSCRTTRRDQGLHKLVFEREGLPDGTELGYYARGQKLLGGHKMGAGIYCYCCKCEVSPSVFEAHAGWTSRRKPYFYIYTSNGVSLHEWAMTFSQGRKYSANENDDLCVICADGGNLLRCDSCPRAFHIECVSLPSIPRGNWHCKYCEKNSKTETIGEYNVNSSAPSQLEGVDHADQLAGRCIRVVKNMEAETNGCVLCRSGFGPRTIIICDQCEKEYHIGCLSSHNIVDLKVTAYNSIPSELPKGNWFCSMDCTRINSTLQKLLLGGAETLSGSSLEIIRMKQGITDVDSVSHLDIRWRLISGKVTSPESRMLLSQALAIFHDCFDPIVDPVSGRNLIPRMVYGKSMQGQDYGGICCAVLTVNATVVSAGLLRVFGREVAELPLVATRMCSREKGYFQLLFSCVEKLLSFLNVESIMVPAAEEAEPLWMNKFGFRKLAPEQLSKYVKVSYQMVRFKGASMLQKPVHSHQITDKKTEAEHNFDLKQPKESLKMDERVDEEKVTVDEKKINVILHGTGYQRTFIEWNDTGKSSGGTVNSYSFAVSAARFTAQNVSFRNTAPAPEPGAEGAQAVALRIERDQAAFYGCGFYSAQDTLLDNAGRHFFKDCFIQGSIDFIFGMGRSLYQDCTIRSIAKESTSGISGCITAQDRTSEAENTGFSFVNCKIYGTGKVWLGRAWRPYASVVFSNTYMSNIISAEGWNDMRDPNNDKKVYFGEHRCFGDGANQKGRVPYSKQLTDSHFTSISYIDGDEWLH</sequence>
<dbReference type="Pfam" id="PF23011">
    <property type="entry name" value="PHD-1st_NSD"/>
    <property type="match status" value="1"/>
</dbReference>
<evidence type="ECO:0000313" key="12">
    <source>
        <dbReference type="EMBL" id="KAG5402086.1"/>
    </source>
</evidence>
<evidence type="ECO:0000256" key="6">
    <source>
        <dbReference type="ARBA" id="ARBA00022833"/>
    </source>
</evidence>
<dbReference type="InterPro" id="IPR019786">
    <property type="entry name" value="Zinc_finger_PHD-type_CS"/>
</dbReference>
<evidence type="ECO:0000256" key="7">
    <source>
        <dbReference type="ARBA" id="ARBA00023085"/>
    </source>
</evidence>
<dbReference type="InterPro" id="IPR032308">
    <property type="entry name" value="TDBD"/>
</dbReference>
<dbReference type="Gene3D" id="2.160.20.10">
    <property type="entry name" value="Single-stranded right-handed beta-helix, Pectin lyase-like"/>
    <property type="match status" value="1"/>
</dbReference>
<proteinExistence type="predicted"/>
<dbReference type="PROSITE" id="PS00503">
    <property type="entry name" value="PECTINESTERASE_2"/>
    <property type="match status" value="1"/>
</dbReference>
<evidence type="ECO:0000259" key="11">
    <source>
        <dbReference type="PROSITE" id="PS50016"/>
    </source>
</evidence>
<comment type="pathway">
    <text evidence="2">Glycan metabolism; pectin degradation; 2-dehydro-3-deoxy-D-gluconate from pectin: step 1/5.</text>
</comment>
<reference evidence="12 13" key="1">
    <citation type="submission" date="2021-03" db="EMBL/GenBank/DDBJ databases">
        <authorList>
            <person name="King G.J."/>
            <person name="Bancroft I."/>
            <person name="Baten A."/>
            <person name="Bloomfield J."/>
            <person name="Borpatragohain P."/>
            <person name="He Z."/>
            <person name="Irish N."/>
            <person name="Irwin J."/>
            <person name="Liu K."/>
            <person name="Mauleon R.P."/>
            <person name="Moore J."/>
            <person name="Morris R."/>
            <person name="Ostergaard L."/>
            <person name="Wang B."/>
            <person name="Wells R."/>
        </authorList>
    </citation>
    <scope>NUCLEOTIDE SEQUENCE [LARGE SCALE GENOMIC DNA]</scope>
    <source>
        <strain evidence="12">R-o-18</strain>
        <tissue evidence="12">Leaf</tissue>
    </source>
</reference>
<dbReference type="InterPro" id="IPR011011">
    <property type="entry name" value="Znf_FYVE_PHD"/>
</dbReference>
<dbReference type="PANTHER" id="PTHR47025:SF28">
    <property type="entry name" value="ACYL-COA N-ACYLTRANSFERASE WITH RING_FYVE_PHD-TYPE ZINC FINGER DOMAIN-CONTAINING PROTEIN"/>
    <property type="match status" value="1"/>
</dbReference>
<keyword evidence="13" id="KW-1185">Reference proteome</keyword>
<keyword evidence="8" id="KW-0539">Nucleus</keyword>
<dbReference type="Proteomes" id="UP000823674">
    <property type="component" value="Chromosome A04"/>
</dbReference>
<dbReference type="Pfam" id="PF01095">
    <property type="entry name" value="Pectinesterase"/>
    <property type="match status" value="1"/>
</dbReference>
<dbReference type="PANTHER" id="PTHR47025">
    <property type="entry name" value="AUTOIMMUNE REGULATOR"/>
    <property type="match status" value="1"/>
</dbReference>
<evidence type="ECO:0000313" key="13">
    <source>
        <dbReference type="Proteomes" id="UP000823674"/>
    </source>
</evidence>
<dbReference type="InterPro" id="IPR059153">
    <property type="entry name" value="NSD_PHD-1st"/>
</dbReference>
<dbReference type="InterPro" id="IPR000070">
    <property type="entry name" value="Pectinesterase_cat"/>
</dbReference>